<proteinExistence type="predicted"/>
<keyword evidence="2 6" id="KW-0812">Transmembrane</keyword>
<organism evidence="8 9">
    <name type="scientific">Metschnikowia bicuspidata var. bicuspidata NRRL YB-4993</name>
    <dbReference type="NCBI Taxonomy" id="869754"/>
    <lineage>
        <taxon>Eukaryota</taxon>
        <taxon>Fungi</taxon>
        <taxon>Dikarya</taxon>
        <taxon>Ascomycota</taxon>
        <taxon>Saccharomycotina</taxon>
        <taxon>Pichiomycetes</taxon>
        <taxon>Metschnikowiaceae</taxon>
        <taxon>Metschnikowia</taxon>
    </lineage>
</organism>
<protein>
    <submittedName>
        <fullName evidence="8">Pex24p-domain-containing protein</fullName>
    </submittedName>
</protein>
<dbReference type="OrthoDB" id="74314at2759"/>
<evidence type="ECO:0000259" key="7">
    <source>
        <dbReference type="Pfam" id="PF06398"/>
    </source>
</evidence>
<dbReference type="GeneID" id="30027968"/>
<dbReference type="Proteomes" id="UP000092555">
    <property type="component" value="Unassembled WGS sequence"/>
</dbReference>
<feature type="domain" description="TECPR1-like DysF" evidence="7">
    <location>
        <begin position="133"/>
        <end position="551"/>
    </location>
</feature>
<evidence type="ECO:0000256" key="2">
    <source>
        <dbReference type="ARBA" id="ARBA00022692"/>
    </source>
</evidence>
<comment type="caution">
    <text evidence="8">The sequence shown here is derived from an EMBL/GenBank/DDBJ whole genome shotgun (WGS) entry which is preliminary data.</text>
</comment>
<sequence length="566" mass="65262">MPTDMADATLQTKRSKRARLVSHLYDYTNNVAELRGYDTNRGLAAGTAAAMLGISLDKLDNKSSLSSAGFEYLDAEADLIDGVALSANAMQEDQAHFMDRFMDIMVRSAMPESAEAEDLQNRMNDPLRTRKPPLSIRVFVSNLKELSWKMGAFFKLQYGLVHLVTWRKPTKTLAFLVAYTCVCMWPHIVLALPLLVLLFGIILPGYLHRHPMDTPEIIPVKKRGQSFLQFLNSSKDTSLLTDFLEEHNETMDEYSLTHSTGSSLEIASSASRAERKPKLNKDAPDLPDRADKKDKRTLVKSQVSLLINMRDLQNLTGDVLKSISHSESILNDFTVFKDERVTTYIFYVVIFATSFVLFFGNFIPWRLCFILSGWSVLLLCHPNAKKYLGGLQSMQGKVDKKAKKSHDVSLENSTSFFEDFDRQDIIVDEPPEVRIVEVFELQTRDVFKQEWKFYAYSKRLFDYNDAVRVAGKLPHGVNHLNKVSPPKEWKFDFGFTNNWRIDPNPQELLKIRRYDQTHLRVPEDSGEGWIYDKVPVDQDTTQEFRRRRLYRTCYRYARPQKIYKLK</sequence>
<accession>A0A1A0H728</accession>
<evidence type="ECO:0000256" key="3">
    <source>
        <dbReference type="ARBA" id="ARBA00022989"/>
    </source>
</evidence>
<keyword evidence="9" id="KW-1185">Reference proteome</keyword>
<feature type="transmembrane region" description="Helical" evidence="6">
    <location>
        <begin position="184"/>
        <end position="207"/>
    </location>
</feature>
<keyword evidence="4 6" id="KW-0472">Membrane</keyword>
<dbReference type="GO" id="GO:0007031">
    <property type="term" value="P:peroxisome organization"/>
    <property type="evidence" value="ECO:0007669"/>
    <property type="project" value="TreeGrafter"/>
</dbReference>
<dbReference type="STRING" id="869754.A0A1A0H728"/>
<evidence type="ECO:0000313" key="8">
    <source>
        <dbReference type="EMBL" id="OBA19703.1"/>
    </source>
</evidence>
<dbReference type="InterPro" id="IPR052816">
    <property type="entry name" value="Peroxisomal_Membrane_PEX28-32"/>
</dbReference>
<dbReference type="AlphaFoldDB" id="A0A1A0H728"/>
<dbReference type="PANTHER" id="PTHR28304:SF1">
    <property type="entry name" value="PEROXISOMAL MEMBRANE PROTEIN PEX28"/>
    <property type="match status" value="1"/>
</dbReference>
<feature type="transmembrane region" description="Helical" evidence="6">
    <location>
        <begin position="344"/>
        <end position="365"/>
    </location>
</feature>
<dbReference type="InterPro" id="IPR010482">
    <property type="entry name" value="TECPR1-like_DysF"/>
</dbReference>
<name>A0A1A0H728_9ASCO</name>
<evidence type="ECO:0000256" key="5">
    <source>
        <dbReference type="SAM" id="MobiDB-lite"/>
    </source>
</evidence>
<feature type="region of interest" description="Disordered" evidence="5">
    <location>
        <begin position="268"/>
        <end position="294"/>
    </location>
</feature>
<dbReference type="PANTHER" id="PTHR28304">
    <property type="entry name" value="PEROXISOMAL MEMBRANE PROTEIN PEX29"/>
    <property type="match status" value="1"/>
</dbReference>
<evidence type="ECO:0000313" key="9">
    <source>
        <dbReference type="Proteomes" id="UP000092555"/>
    </source>
</evidence>
<dbReference type="GO" id="GO:0005778">
    <property type="term" value="C:peroxisomal membrane"/>
    <property type="evidence" value="ECO:0007669"/>
    <property type="project" value="UniProtKB-ARBA"/>
</dbReference>
<evidence type="ECO:0000256" key="6">
    <source>
        <dbReference type="SAM" id="Phobius"/>
    </source>
</evidence>
<dbReference type="EMBL" id="LXTC01000005">
    <property type="protein sequence ID" value="OBA19703.1"/>
    <property type="molecule type" value="Genomic_DNA"/>
</dbReference>
<evidence type="ECO:0000256" key="1">
    <source>
        <dbReference type="ARBA" id="ARBA00004141"/>
    </source>
</evidence>
<evidence type="ECO:0000256" key="4">
    <source>
        <dbReference type="ARBA" id="ARBA00023136"/>
    </source>
</evidence>
<comment type="subcellular location">
    <subcellularLocation>
        <location evidence="1">Membrane</location>
        <topology evidence="1">Multi-pass membrane protein</topology>
    </subcellularLocation>
</comment>
<reference evidence="8 9" key="1">
    <citation type="submission" date="2016-05" db="EMBL/GenBank/DDBJ databases">
        <title>Comparative genomics of biotechnologically important yeasts.</title>
        <authorList>
            <consortium name="DOE Joint Genome Institute"/>
            <person name="Riley R."/>
            <person name="Haridas S."/>
            <person name="Wolfe K.H."/>
            <person name="Lopes M.R."/>
            <person name="Hittinger C.T."/>
            <person name="Goker M."/>
            <person name="Salamov A."/>
            <person name="Wisecaver J."/>
            <person name="Long T.M."/>
            <person name="Aerts A.L."/>
            <person name="Barry K."/>
            <person name="Choi C."/>
            <person name="Clum A."/>
            <person name="Coughlan A.Y."/>
            <person name="Deshpande S."/>
            <person name="Douglass A.P."/>
            <person name="Hanson S.J."/>
            <person name="Klenk H.-P."/>
            <person name="LaButti K."/>
            <person name="Lapidus A."/>
            <person name="Lindquist E."/>
            <person name="Lipzen A."/>
            <person name="Meier-kolthoff J.P."/>
            <person name="Ohm R.A."/>
            <person name="Otillar R.P."/>
            <person name="Pangilinan J."/>
            <person name="Peng Y."/>
            <person name="Rokas A."/>
            <person name="Rosa C.A."/>
            <person name="Scheuner C."/>
            <person name="Sibirny A.A."/>
            <person name="Slot J.C."/>
            <person name="Stielow J.B."/>
            <person name="Sun H."/>
            <person name="Kurtzman C.P."/>
            <person name="Blackwell M."/>
            <person name="Grigoriev I.V."/>
            <person name="Jeffries T.W."/>
        </authorList>
    </citation>
    <scope>NUCLEOTIDE SEQUENCE [LARGE SCALE GENOMIC DNA]</scope>
    <source>
        <strain evidence="8 9">NRRL YB-4993</strain>
    </source>
</reference>
<gene>
    <name evidence="8" type="ORF">METBIDRAFT_206478</name>
</gene>
<dbReference type="RefSeq" id="XP_018710228.1">
    <property type="nucleotide sequence ID" value="XM_018854992.1"/>
</dbReference>
<dbReference type="Pfam" id="PF06398">
    <property type="entry name" value="Pex24p"/>
    <property type="match status" value="1"/>
</dbReference>
<feature type="compositionally biased region" description="Basic and acidic residues" evidence="5">
    <location>
        <begin position="272"/>
        <end position="294"/>
    </location>
</feature>
<keyword evidence="3 6" id="KW-1133">Transmembrane helix</keyword>